<feature type="domain" description="Ribosomal eL28/Mak16" evidence="5">
    <location>
        <begin position="10"/>
        <end position="131"/>
    </location>
</feature>
<evidence type="ECO:0000256" key="2">
    <source>
        <dbReference type="ARBA" id="ARBA00022980"/>
    </source>
</evidence>
<name>A0A9P4NFM5_9PEZI</name>
<reference evidence="6" key="1">
    <citation type="journal article" date="2020" name="Stud. Mycol.">
        <title>101 Dothideomycetes genomes: a test case for predicting lifestyles and emergence of pathogens.</title>
        <authorList>
            <person name="Haridas S."/>
            <person name="Albert R."/>
            <person name="Binder M."/>
            <person name="Bloem J."/>
            <person name="Labutti K."/>
            <person name="Salamov A."/>
            <person name="Andreopoulos B."/>
            <person name="Baker S."/>
            <person name="Barry K."/>
            <person name="Bills G."/>
            <person name="Bluhm B."/>
            <person name="Cannon C."/>
            <person name="Castanera R."/>
            <person name="Culley D."/>
            <person name="Daum C."/>
            <person name="Ezra D."/>
            <person name="Gonzalez J."/>
            <person name="Henrissat B."/>
            <person name="Kuo A."/>
            <person name="Liang C."/>
            <person name="Lipzen A."/>
            <person name="Lutzoni F."/>
            <person name="Magnuson J."/>
            <person name="Mondo S."/>
            <person name="Nolan M."/>
            <person name="Ohm R."/>
            <person name="Pangilinan J."/>
            <person name="Park H.-J."/>
            <person name="Ramirez L."/>
            <person name="Alfaro M."/>
            <person name="Sun H."/>
            <person name="Tritt A."/>
            <person name="Yoshinaga Y."/>
            <person name="Zwiers L.-H."/>
            <person name="Turgeon B."/>
            <person name="Goodwin S."/>
            <person name="Spatafora J."/>
            <person name="Crous P."/>
            <person name="Grigoriev I."/>
        </authorList>
    </citation>
    <scope>NUCLEOTIDE SEQUENCE</scope>
    <source>
        <strain evidence="6">CBS 130266</strain>
    </source>
</reference>
<dbReference type="GO" id="GO:0005840">
    <property type="term" value="C:ribosome"/>
    <property type="evidence" value="ECO:0007669"/>
    <property type="project" value="UniProtKB-KW"/>
</dbReference>
<feature type="compositionally biased region" description="Basic and acidic residues" evidence="4">
    <location>
        <begin position="129"/>
        <end position="140"/>
    </location>
</feature>
<evidence type="ECO:0000313" key="6">
    <source>
        <dbReference type="EMBL" id="KAF2418918.1"/>
    </source>
</evidence>
<sequence length="155" mass="16864">MSAEHIPADLLWQITRNYSALTVKRRPATAGGVQFSRDPLNLTNKHSRKYDGYINPQAIGITPGSNGGVNLLTKKSGKSNKPAGELQTASFGKGTTPRKTYRNIVNATTKRGYRPDLRHEAVARASAIRKSERAPKDTPARKARGVKAKKAAEKA</sequence>
<feature type="region of interest" description="Disordered" evidence="4">
    <location>
        <begin position="64"/>
        <end position="98"/>
    </location>
</feature>
<evidence type="ECO:0000256" key="1">
    <source>
        <dbReference type="ARBA" id="ARBA00007926"/>
    </source>
</evidence>
<dbReference type="PANTHER" id="PTHR10544">
    <property type="entry name" value="60S RIBOSOMAL PROTEIN L28"/>
    <property type="match status" value="1"/>
</dbReference>
<organism evidence="6 7">
    <name type="scientific">Tothia fuscella</name>
    <dbReference type="NCBI Taxonomy" id="1048955"/>
    <lineage>
        <taxon>Eukaryota</taxon>
        <taxon>Fungi</taxon>
        <taxon>Dikarya</taxon>
        <taxon>Ascomycota</taxon>
        <taxon>Pezizomycotina</taxon>
        <taxon>Dothideomycetes</taxon>
        <taxon>Pleosporomycetidae</taxon>
        <taxon>Venturiales</taxon>
        <taxon>Cylindrosympodiaceae</taxon>
        <taxon>Tothia</taxon>
    </lineage>
</organism>
<dbReference type="Pfam" id="PF01778">
    <property type="entry name" value="Ribosomal_L28e"/>
    <property type="match status" value="1"/>
</dbReference>
<gene>
    <name evidence="6" type="ORF">EJ08DRAFT_599140</name>
</gene>
<evidence type="ECO:0000259" key="5">
    <source>
        <dbReference type="Pfam" id="PF01778"/>
    </source>
</evidence>
<dbReference type="EMBL" id="MU007123">
    <property type="protein sequence ID" value="KAF2418918.1"/>
    <property type="molecule type" value="Genomic_DNA"/>
</dbReference>
<keyword evidence="2 6" id="KW-0689">Ribosomal protein</keyword>
<dbReference type="Gene3D" id="3.30.390.110">
    <property type="match status" value="1"/>
</dbReference>
<proteinExistence type="inferred from homology"/>
<comment type="caution">
    <text evidence="6">The sequence shown here is derived from an EMBL/GenBank/DDBJ whole genome shotgun (WGS) entry which is preliminary data.</text>
</comment>
<feature type="region of interest" description="Disordered" evidence="4">
    <location>
        <begin position="123"/>
        <end position="155"/>
    </location>
</feature>
<dbReference type="AlphaFoldDB" id="A0A9P4NFM5"/>
<dbReference type="GO" id="GO:0006412">
    <property type="term" value="P:translation"/>
    <property type="evidence" value="ECO:0007669"/>
    <property type="project" value="InterPro"/>
</dbReference>
<dbReference type="GO" id="GO:1990904">
    <property type="term" value="C:ribonucleoprotein complex"/>
    <property type="evidence" value="ECO:0007669"/>
    <property type="project" value="UniProtKB-KW"/>
</dbReference>
<evidence type="ECO:0000256" key="4">
    <source>
        <dbReference type="SAM" id="MobiDB-lite"/>
    </source>
</evidence>
<dbReference type="OrthoDB" id="338850at2759"/>
<dbReference type="Proteomes" id="UP000800235">
    <property type="component" value="Unassembled WGS sequence"/>
</dbReference>
<comment type="similarity">
    <text evidence="1">Belongs to the eukaryotic ribosomal protein eL28 family.</text>
</comment>
<dbReference type="InterPro" id="IPR002672">
    <property type="entry name" value="Ribosomal_eL28"/>
</dbReference>
<keyword evidence="7" id="KW-1185">Reference proteome</keyword>
<evidence type="ECO:0000256" key="3">
    <source>
        <dbReference type="ARBA" id="ARBA00023274"/>
    </source>
</evidence>
<keyword evidence="3" id="KW-0687">Ribonucleoprotein</keyword>
<protein>
    <submittedName>
        <fullName evidence="6">Ribosomal protein L28e</fullName>
    </submittedName>
</protein>
<evidence type="ECO:0000313" key="7">
    <source>
        <dbReference type="Proteomes" id="UP000800235"/>
    </source>
</evidence>
<dbReference type="GO" id="GO:0003735">
    <property type="term" value="F:structural constituent of ribosome"/>
    <property type="evidence" value="ECO:0007669"/>
    <property type="project" value="InterPro"/>
</dbReference>
<accession>A0A9P4NFM5</accession>
<dbReference type="InterPro" id="IPR029004">
    <property type="entry name" value="Ribosomal_eL28/Mak16"/>
</dbReference>